<keyword evidence="4" id="KW-0479">Metal-binding</keyword>
<keyword evidence="5" id="KW-0460">Magnesium</keyword>
<comment type="caution">
    <text evidence="8">The sequence shown here is derived from an EMBL/GenBank/DDBJ whole genome shotgun (WGS) entry which is preliminary data.</text>
</comment>
<proteinExistence type="inferred from homology"/>
<name>A0A8J3MQQ6_9RICK</name>
<dbReference type="PANTHER" id="PTHR43281">
    <property type="entry name" value="FARNESYL DIPHOSPHATE SYNTHASE"/>
    <property type="match status" value="1"/>
</dbReference>
<dbReference type="InterPro" id="IPR033749">
    <property type="entry name" value="Polyprenyl_synt_CS"/>
</dbReference>
<dbReference type="SUPFAM" id="SSF48576">
    <property type="entry name" value="Terpenoid synthases"/>
    <property type="match status" value="1"/>
</dbReference>
<dbReference type="InterPro" id="IPR008949">
    <property type="entry name" value="Isoprenoid_synthase_dom_sf"/>
</dbReference>
<dbReference type="CDD" id="cd00685">
    <property type="entry name" value="Trans_IPPS_HT"/>
    <property type="match status" value="1"/>
</dbReference>
<dbReference type="InterPro" id="IPR000092">
    <property type="entry name" value="Polyprenyl_synt"/>
</dbReference>
<evidence type="ECO:0000256" key="4">
    <source>
        <dbReference type="ARBA" id="ARBA00022723"/>
    </source>
</evidence>
<evidence type="ECO:0000256" key="3">
    <source>
        <dbReference type="ARBA" id="ARBA00022679"/>
    </source>
</evidence>
<keyword evidence="9" id="KW-1185">Reference proteome</keyword>
<reference evidence="8 9" key="1">
    <citation type="journal article" date="2021" name="Microb. Ecol.">
        <title>Candidatus Mesenet longicola: Novel Endosymbionts of Brontispa longissima that Induce Cytoplasmic Incompatibility.</title>
        <authorList>
            <person name="Takano S."/>
            <person name="Gotoh Y."/>
            <person name="Hayashi T."/>
        </authorList>
    </citation>
    <scope>NUCLEOTIDE SEQUENCE [LARGE SCALE GENOMIC DNA]</scope>
    <source>
        <strain evidence="8">L5</strain>
    </source>
</reference>
<evidence type="ECO:0000256" key="7">
    <source>
        <dbReference type="RuleBase" id="RU004466"/>
    </source>
</evidence>
<gene>
    <name evidence="8" type="ORF">sL5_07950</name>
</gene>
<dbReference type="SFLD" id="SFLDS00005">
    <property type="entry name" value="Isoprenoid_Synthase_Type_I"/>
    <property type="match status" value="1"/>
</dbReference>
<keyword evidence="6" id="KW-0414">Isoprene biosynthesis</keyword>
<evidence type="ECO:0000313" key="8">
    <source>
        <dbReference type="EMBL" id="GHM59802.1"/>
    </source>
</evidence>
<evidence type="ECO:0000256" key="5">
    <source>
        <dbReference type="ARBA" id="ARBA00022842"/>
    </source>
</evidence>
<evidence type="ECO:0000256" key="6">
    <source>
        <dbReference type="ARBA" id="ARBA00023229"/>
    </source>
</evidence>
<dbReference type="GO" id="GO:0046872">
    <property type="term" value="F:metal ion binding"/>
    <property type="evidence" value="ECO:0007669"/>
    <property type="project" value="UniProtKB-KW"/>
</dbReference>
<dbReference type="GO" id="GO:0004659">
    <property type="term" value="F:prenyltransferase activity"/>
    <property type="evidence" value="ECO:0007669"/>
    <property type="project" value="InterPro"/>
</dbReference>
<dbReference type="GO" id="GO:0016114">
    <property type="term" value="P:terpenoid biosynthetic process"/>
    <property type="evidence" value="ECO:0007669"/>
    <property type="project" value="UniProtKB-ARBA"/>
</dbReference>
<protein>
    <submittedName>
        <fullName evidence="8">Farnesyl-diphosphate synthase</fullName>
    </submittedName>
</protein>
<dbReference type="PANTHER" id="PTHR43281:SF1">
    <property type="entry name" value="FARNESYL DIPHOSPHATE SYNTHASE"/>
    <property type="match status" value="1"/>
</dbReference>
<comment type="similarity">
    <text evidence="2 7">Belongs to the FPP/GGPP synthase family.</text>
</comment>
<evidence type="ECO:0000256" key="2">
    <source>
        <dbReference type="ARBA" id="ARBA00006706"/>
    </source>
</evidence>
<sequence length="268" mass="29590">MSDITIGGFSSMLIQEMESILPKGSFNRLHLAMRYSVLAPAKHLRPFLVFASSWIFGIKEILKVAAAVEFIHVYSLIHDDLPCMDNSDLRRGQLACHKEFDEATAILAGDALLTLAFEVLSTSIEDNSKCIRVIKTLSTTIGYNGMVGGQVLDLVASNFDKIHDVHLLKTAKLFSAACEIGAIMGNASDEECRALSSYGTKIGLAFQAKDDLSDYLQKNETNNIVCSIGLENTKEHIKKLLDDAASYLNLFSNRTNYLYSVIELIRTL</sequence>
<dbReference type="Pfam" id="PF00348">
    <property type="entry name" value="polyprenyl_synt"/>
    <property type="match status" value="1"/>
</dbReference>
<comment type="cofactor">
    <cofactor evidence="1">
        <name>Mg(2+)</name>
        <dbReference type="ChEBI" id="CHEBI:18420"/>
    </cofactor>
</comment>
<dbReference type="PROSITE" id="PS00723">
    <property type="entry name" value="POLYPRENYL_SYNTHASE_1"/>
    <property type="match status" value="1"/>
</dbReference>
<dbReference type="FunFam" id="1.10.600.10:FF:000001">
    <property type="entry name" value="Geranylgeranyl diphosphate synthase"/>
    <property type="match status" value="1"/>
</dbReference>
<accession>A0A8J3MQQ6</accession>
<dbReference type="Proteomes" id="UP000637906">
    <property type="component" value="Unassembled WGS sequence"/>
</dbReference>
<organism evidence="8 9">
    <name type="scientific">Candidatus Mesenet longicola</name>
    <dbReference type="NCBI Taxonomy" id="1892558"/>
    <lineage>
        <taxon>Bacteria</taxon>
        <taxon>Pseudomonadati</taxon>
        <taxon>Pseudomonadota</taxon>
        <taxon>Alphaproteobacteria</taxon>
        <taxon>Rickettsiales</taxon>
        <taxon>Anaplasmataceae</taxon>
        <taxon>Candidatus Mesenet</taxon>
    </lineage>
</organism>
<keyword evidence="3 7" id="KW-0808">Transferase</keyword>
<dbReference type="EMBL" id="BNGU01000036">
    <property type="protein sequence ID" value="GHM59802.1"/>
    <property type="molecule type" value="Genomic_DNA"/>
</dbReference>
<evidence type="ECO:0000313" key="9">
    <source>
        <dbReference type="Proteomes" id="UP000637906"/>
    </source>
</evidence>
<dbReference type="AlphaFoldDB" id="A0A8J3MQQ6"/>
<dbReference type="Gene3D" id="1.10.600.10">
    <property type="entry name" value="Farnesyl Diphosphate Synthase"/>
    <property type="match status" value="1"/>
</dbReference>
<evidence type="ECO:0000256" key="1">
    <source>
        <dbReference type="ARBA" id="ARBA00001946"/>
    </source>
</evidence>